<accession>A0A965ZG03</accession>
<dbReference type="SUPFAM" id="SSF51735">
    <property type="entry name" value="NAD(P)-binding Rossmann-fold domains"/>
    <property type="match status" value="1"/>
</dbReference>
<dbReference type="AlphaFoldDB" id="A0A965ZG03"/>
<gene>
    <name evidence="2" type="ORF">GSY63_07045</name>
</gene>
<name>A0A965ZG03_9SPHI</name>
<reference evidence="2" key="1">
    <citation type="submission" date="2020-01" db="EMBL/GenBank/DDBJ databases">
        <authorList>
            <person name="Seo Y.L."/>
        </authorList>
    </citation>
    <scope>NUCLEOTIDE SEQUENCE</scope>
    <source>
        <strain evidence="2">R11</strain>
    </source>
</reference>
<protein>
    <recommendedName>
        <fullName evidence="1">NAD-dependent epimerase/dehydratase domain-containing protein</fullName>
    </recommendedName>
</protein>
<evidence type="ECO:0000313" key="2">
    <source>
        <dbReference type="EMBL" id="NCD69107.1"/>
    </source>
</evidence>
<reference evidence="2" key="2">
    <citation type="submission" date="2020-10" db="EMBL/GenBank/DDBJ databases">
        <title>Mucilaginibacter sp. nov., isolated from soil.</title>
        <authorList>
            <person name="Jeon C.O."/>
        </authorList>
    </citation>
    <scope>NUCLEOTIDE SEQUENCE</scope>
    <source>
        <strain evidence="2">R11</strain>
    </source>
</reference>
<dbReference type="GO" id="GO:0044877">
    <property type="term" value="F:protein-containing complex binding"/>
    <property type="evidence" value="ECO:0007669"/>
    <property type="project" value="TreeGrafter"/>
</dbReference>
<dbReference type="InterPro" id="IPR036291">
    <property type="entry name" value="NAD(P)-bd_dom_sf"/>
</dbReference>
<dbReference type="PANTHER" id="PTHR12126">
    <property type="entry name" value="NADH-UBIQUINONE OXIDOREDUCTASE 39 KDA SUBUNIT-RELATED"/>
    <property type="match status" value="1"/>
</dbReference>
<sequence>MNDEQMPEILITGGTGLLGKSVCALFGRDHIPYVIATHSRQHLTSNRIFIDLSTGEGIKQAVAGKKIILHLASDKKHPKNDISGTAALLREIQALEEKPHLIYISIVGIDRLPLPYFKEKWQTEQAIINAAVPYSILRATQFHEYVEDLLKRLLKWPLGILPKKVPIQPIDVLTVAKALYMMVKEPPSGMIKNVGGPQIFPFIDAANSWLKKNNKRRLLLNFPLWGIAGRNIKNGALTSKDRNDQSVPWIEWLNKPR</sequence>
<dbReference type="EMBL" id="WWEO01000040">
    <property type="protein sequence ID" value="NCD69107.1"/>
    <property type="molecule type" value="Genomic_DNA"/>
</dbReference>
<organism evidence="2 3">
    <name type="scientific">Mucilaginibacter agri</name>
    <dbReference type="NCBI Taxonomy" id="2695265"/>
    <lineage>
        <taxon>Bacteria</taxon>
        <taxon>Pseudomonadati</taxon>
        <taxon>Bacteroidota</taxon>
        <taxon>Sphingobacteriia</taxon>
        <taxon>Sphingobacteriales</taxon>
        <taxon>Sphingobacteriaceae</taxon>
        <taxon>Mucilaginibacter</taxon>
    </lineage>
</organism>
<dbReference type="Pfam" id="PF01370">
    <property type="entry name" value="Epimerase"/>
    <property type="match status" value="1"/>
</dbReference>
<dbReference type="Proteomes" id="UP000638732">
    <property type="component" value="Unassembled WGS sequence"/>
</dbReference>
<dbReference type="PANTHER" id="PTHR12126:SF11">
    <property type="entry name" value="NADH DEHYDROGENASE [UBIQUINONE] 1 ALPHA SUBCOMPLEX SUBUNIT 9, MITOCHONDRIAL"/>
    <property type="match status" value="1"/>
</dbReference>
<evidence type="ECO:0000313" key="3">
    <source>
        <dbReference type="Proteomes" id="UP000638732"/>
    </source>
</evidence>
<feature type="domain" description="NAD-dependent epimerase/dehydratase" evidence="1">
    <location>
        <begin position="9"/>
        <end position="89"/>
    </location>
</feature>
<dbReference type="InterPro" id="IPR051207">
    <property type="entry name" value="ComplexI_NDUFA9_subunit"/>
</dbReference>
<proteinExistence type="predicted"/>
<dbReference type="Gene3D" id="3.40.50.720">
    <property type="entry name" value="NAD(P)-binding Rossmann-like Domain"/>
    <property type="match status" value="1"/>
</dbReference>
<comment type="caution">
    <text evidence="2">The sequence shown here is derived from an EMBL/GenBank/DDBJ whole genome shotgun (WGS) entry which is preliminary data.</text>
</comment>
<dbReference type="InterPro" id="IPR001509">
    <property type="entry name" value="Epimerase_deHydtase"/>
</dbReference>
<evidence type="ECO:0000259" key="1">
    <source>
        <dbReference type="Pfam" id="PF01370"/>
    </source>
</evidence>
<dbReference type="RefSeq" id="WP_166585086.1">
    <property type="nucleotide sequence ID" value="NZ_WWEO01000040.1"/>
</dbReference>
<keyword evidence="3" id="KW-1185">Reference proteome</keyword>